<dbReference type="InterPro" id="IPR020568">
    <property type="entry name" value="Ribosomal_Su5_D2-typ_SF"/>
</dbReference>
<dbReference type="InterPro" id="IPR011334">
    <property type="entry name" value="UDP-acyl_GlcNac_deAcase_C"/>
</dbReference>
<protein>
    <recommendedName>
        <fullName evidence="4">UDP-3-O-acyl-N-acetylglucosamine deacetylase</fullName>
        <ecNumber evidence="4">3.5.1.108</ecNumber>
    </recommendedName>
</protein>
<dbReference type="Proteomes" id="UP000294927">
    <property type="component" value="Unassembled WGS sequence"/>
</dbReference>
<organism evidence="12 13">
    <name type="scientific">Actinophytocola oryzae</name>
    <dbReference type="NCBI Taxonomy" id="502181"/>
    <lineage>
        <taxon>Bacteria</taxon>
        <taxon>Bacillati</taxon>
        <taxon>Actinomycetota</taxon>
        <taxon>Actinomycetes</taxon>
        <taxon>Pseudonocardiales</taxon>
        <taxon>Pseudonocardiaceae</taxon>
    </lineage>
</organism>
<evidence type="ECO:0000313" key="12">
    <source>
        <dbReference type="EMBL" id="TDV57724.1"/>
    </source>
</evidence>
<dbReference type="GO" id="GO:0016020">
    <property type="term" value="C:membrane"/>
    <property type="evidence" value="ECO:0007669"/>
    <property type="project" value="GOC"/>
</dbReference>
<comment type="catalytic activity">
    <reaction evidence="11">
        <text>a UDP-3-O-[(3R)-3-hydroxyacyl]-N-acetyl-alpha-D-glucosamine + H2O = a UDP-3-O-[(3R)-3-hydroxyacyl]-alpha-D-glucosamine + acetate</text>
        <dbReference type="Rhea" id="RHEA:67816"/>
        <dbReference type="ChEBI" id="CHEBI:15377"/>
        <dbReference type="ChEBI" id="CHEBI:30089"/>
        <dbReference type="ChEBI" id="CHEBI:137740"/>
        <dbReference type="ChEBI" id="CHEBI:173225"/>
        <dbReference type="EC" id="3.5.1.108"/>
    </reaction>
</comment>
<proteinExistence type="predicted"/>
<sequence>MIHRRATVRAPVTMTGRGLHSGRPVTVTIHPGDDGIAFRCGGARVAATPAEVTDTRLRTALGHVATVEHLMSAFAGAGVTDAEVELTYPELPALDGSAAAFLAVLHPSPLTDTEIALPRDEVVVETPEASIRVRRGSGVWSYTFEHGPAVATFTCRLPRDYRDGVAPARTFAAAEQVPAMAAAGLGQGLDTSSVLLLTPDGYANPPRFPDEPARHKLLDLVGDLYLTGIPPGLLDVTASFGGHTANVRMAALLGDSVK</sequence>
<comment type="function">
    <text evidence="2">Catalyzes the hydrolysis of UDP-3-O-myristoyl-N-acetylglucosamine to form UDP-3-O-myristoylglucosamine and acetate, the committed step in lipid A biosynthesis.</text>
</comment>
<evidence type="ECO:0000256" key="4">
    <source>
        <dbReference type="ARBA" id="ARBA00012745"/>
    </source>
</evidence>
<dbReference type="AlphaFoldDB" id="A0A4R7W545"/>
<evidence type="ECO:0000256" key="9">
    <source>
        <dbReference type="ARBA" id="ARBA00022833"/>
    </source>
</evidence>
<dbReference type="EC" id="3.5.1.108" evidence="4"/>
<dbReference type="Gene3D" id="3.30.230.20">
    <property type="entry name" value="lpxc deacetylase, domain 1"/>
    <property type="match status" value="1"/>
</dbReference>
<comment type="caution">
    <text evidence="12">The sequence shown here is derived from an EMBL/GenBank/DDBJ whole genome shotgun (WGS) entry which is preliminary data.</text>
</comment>
<dbReference type="GO" id="GO:0046872">
    <property type="term" value="F:metal ion binding"/>
    <property type="evidence" value="ECO:0007669"/>
    <property type="project" value="UniProtKB-KW"/>
</dbReference>
<evidence type="ECO:0000256" key="2">
    <source>
        <dbReference type="ARBA" id="ARBA00002923"/>
    </source>
</evidence>
<evidence type="ECO:0000256" key="10">
    <source>
        <dbReference type="ARBA" id="ARBA00023098"/>
    </source>
</evidence>
<comment type="pathway">
    <text evidence="3">Glycolipid biosynthesis; lipid IV(A) biosynthesis; lipid IV(A) from (3R)-3-hydroxytetradecanoyl-[acyl-carrier-protein] and UDP-N-acetyl-alpha-D-glucosamine: step 2/6.</text>
</comment>
<evidence type="ECO:0000256" key="7">
    <source>
        <dbReference type="ARBA" id="ARBA00022723"/>
    </source>
</evidence>
<keyword evidence="10" id="KW-0443">Lipid metabolism</keyword>
<dbReference type="OrthoDB" id="9802746at2"/>
<dbReference type="EMBL" id="SOCP01000001">
    <property type="protein sequence ID" value="TDV57724.1"/>
    <property type="molecule type" value="Genomic_DNA"/>
</dbReference>
<comment type="cofactor">
    <cofactor evidence="1">
        <name>Zn(2+)</name>
        <dbReference type="ChEBI" id="CHEBI:29105"/>
    </cofactor>
</comment>
<evidence type="ECO:0000256" key="5">
    <source>
        <dbReference type="ARBA" id="ARBA00022516"/>
    </source>
</evidence>
<evidence type="ECO:0000256" key="1">
    <source>
        <dbReference type="ARBA" id="ARBA00001947"/>
    </source>
</evidence>
<dbReference type="PANTHER" id="PTHR33694:SF1">
    <property type="entry name" value="UDP-3-O-ACYL-N-ACETYLGLUCOSAMINE DEACETYLASE 1, MITOCHONDRIAL-RELATED"/>
    <property type="match status" value="1"/>
</dbReference>
<evidence type="ECO:0000256" key="8">
    <source>
        <dbReference type="ARBA" id="ARBA00022801"/>
    </source>
</evidence>
<gene>
    <name evidence="12" type="ORF">CLV71_101597</name>
</gene>
<keyword evidence="9" id="KW-0862">Zinc</keyword>
<dbReference type="Gene3D" id="3.30.1700.10">
    <property type="entry name" value="lpxc deacetylase, domain 2"/>
    <property type="match status" value="1"/>
</dbReference>
<dbReference type="InterPro" id="IPR004463">
    <property type="entry name" value="UDP-acyl_GlcNac_deAcase"/>
</dbReference>
<dbReference type="UniPathway" id="UPA00359">
    <property type="reaction ID" value="UER00478"/>
</dbReference>
<evidence type="ECO:0000256" key="6">
    <source>
        <dbReference type="ARBA" id="ARBA00022556"/>
    </source>
</evidence>
<evidence type="ECO:0000313" key="13">
    <source>
        <dbReference type="Proteomes" id="UP000294927"/>
    </source>
</evidence>
<dbReference type="PANTHER" id="PTHR33694">
    <property type="entry name" value="UDP-3-O-ACYL-N-ACETYLGLUCOSAMINE DEACETYLASE 1, MITOCHONDRIAL-RELATED"/>
    <property type="match status" value="1"/>
</dbReference>
<accession>A0A4R7W545</accession>
<keyword evidence="6" id="KW-0441">Lipid A biosynthesis</keyword>
<dbReference type="Pfam" id="PF03331">
    <property type="entry name" value="LpxC"/>
    <property type="match status" value="1"/>
</dbReference>
<dbReference type="InterPro" id="IPR015870">
    <property type="entry name" value="UDP-acyl_N-AcGlcN_deAcase_N"/>
</dbReference>
<dbReference type="GO" id="GO:0103117">
    <property type="term" value="F:UDP-3-O-acyl-N-acetylglucosamine deacetylase activity"/>
    <property type="evidence" value="ECO:0007669"/>
    <property type="project" value="UniProtKB-EC"/>
</dbReference>
<dbReference type="SUPFAM" id="SSF54211">
    <property type="entry name" value="Ribosomal protein S5 domain 2-like"/>
    <property type="match status" value="2"/>
</dbReference>
<keyword evidence="13" id="KW-1185">Reference proteome</keyword>
<evidence type="ECO:0000256" key="11">
    <source>
        <dbReference type="ARBA" id="ARBA00024535"/>
    </source>
</evidence>
<dbReference type="RefSeq" id="WP_133900955.1">
    <property type="nucleotide sequence ID" value="NZ_SOCP01000001.1"/>
</dbReference>
<keyword evidence="7" id="KW-0479">Metal-binding</keyword>
<evidence type="ECO:0000256" key="3">
    <source>
        <dbReference type="ARBA" id="ARBA00005002"/>
    </source>
</evidence>
<keyword evidence="5" id="KW-0444">Lipid biosynthesis</keyword>
<keyword evidence="8" id="KW-0378">Hydrolase</keyword>
<name>A0A4R7W545_9PSEU</name>
<dbReference type="GO" id="GO:0009245">
    <property type="term" value="P:lipid A biosynthetic process"/>
    <property type="evidence" value="ECO:0007669"/>
    <property type="project" value="UniProtKB-KW"/>
</dbReference>
<reference evidence="12 13" key="1">
    <citation type="submission" date="2019-03" db="EMBL/GenBank/DDBJ databases">
        <title>Genomic Encyclopedia of Archaeal and Bacterial Type Strains, Phase II (KMG-II): from individual species to whole genera.</title>
        <authorList>
            <person name="Goeker M."/>
        </authorList>
    </citation>
    <scope>NUCLEOTIDE SEQUENCE [LARGE SCALE GENOMIC DNA]</scope>
    <source>
        <strain evidence="12 13">DSM 45499</strain>
    </source>
</reference>